<dbReference type="Proteomes" id="UP001066276">
    <property type="component" value="Chromosome 10"/>
</dbReference>
<comment type="caution">
    <text evidence="2">The sequence shown here is derived from an EMBL/GenBank/DDBJ whole genome shotgun (WGS) entry which is preliminary data.</text>
</comment>
<organism evidence="2 3">
    <name type="scientific">Pleurodeles waltl</name>
    <name type="common">Iberian ribbed newt</name>
    <dbReference type="NCBI Taxonomy" id="8319"/>
    <lineage>
        <taxon>Eukaryota</taxon>
        <taxon>Metazoa</taxon>
        <taxon>Chordata</taxon>
        <taxon>Craniata</taxon>
        <taxon>Vertebrata</taxon>
        <taxon>Euteleostomi</taxon>
        <taxon>Amphibia</taxon>
        <taxon>Batrachia</taxon>
        <taxon>Caudata</taxon>
        <taxon>Salamandroidea</taxon>
        <taxon>Salamandridae</taxon>
        <taxon>Pleurodelinae</taxon>
        <taxon>Pleurodeles</taxon>
    </lineage>
</organism>
<feature type="region of interest" description="Disordered" evidence="1">
    <location>
        <begin position="1"/>
        <end position="160"/>
    </location>
</feature>
<proteinExistence type="predicted"/>
<evidence type="ECO:0000256" key="1">
    <source>
        <dbReference type="SAM" id="MobiDB-lite"/>
    </source>
</evidence>
<evidence type="ECO:0000313" key="3">
    <source>
        <dbReference type="Proteomes" id="UP001066276"/>
    </source>
</evidence>
<gene>
    <name evidence="2" type="ORF">NDU88_005926</name>
</gene>
<evidence type="ECO:0000313" key="2">
    <source>
        <dbReference type="EMBL" id="KAJ1100851.1"/>
    </source>
</evidence>
<feature type="compositionally biased region" description="Basic and acidic residues" evidence="1">
    <location>
        <begin position="27"/>
        <end position="48"/>
    </location>
</feature>
<feature type="compositionally biased region" description="Low complexity" evidence="1">
    <location>
        <begin position="136"/>
        <end position="147"/>
    </location>
</feature>
<feature type="region of interest" description="Disordered" evidence="1">
    <location>
        <begin position="207"/>
        <end position="242"/>
    </location>
</feature>
<dbReference type="AlphaFoldDB" id="A0AAV7MAS2"/>
<protein>
    <submittedName>
        <fullName evidence="2">Uncharacterized protein</fullName>
    </submittedName>
</protein>
<accession>A0AAV7MAS2</accession>
<keyword evidence="3" id="KW-1185">Reference proteome</keyword>
<name>A0AAV7MAS2_PLEWA</name>
<dbReference type="EMBL" id="JANPWB010000014">
    <property type="protein sequence ID" value="KAJ1100851.1"/>
    <property type="molecule type" value="Genomic_DNA"/>
</dbReference>
<reference evidence="2" key="1">
    <citation type="journal article" date="2022" name="bioRxiv">
        <title>Sequencing and chromosome-scale assembly of the giantPleurodeles waltlgenome.</title>
        <authorList>
            <person name="Brown T."/>
            <person name="Elewa A."/>
            <person name="Iarovenko S."/>
            <person name="Subramanian E."/>
            <person name="Araus A.J."/>
            <person name="Petzold A."/>
            <person name="Susuki M."/>
            <person name="Suzuki K.-i.T."/>
            <person name="Hayashi T."/>
            <person name="Toyoda A."/>
            <person name="Oliveira C."/>
            <person name="Osipova E."/>
            <person name="Leigh N.D."/>
            <person name="Simon A."/>
            <person name="Yun M.H."/>
        </authorList>
    </citation>
    <scope>NUCLEOTIDE SEQUENCE</scope>
    <source>
        <strain evidence="2">20211129_DDA</strain>
        <tissue evidence="2">Liver</tissue>
    </source>
</reference>
<sequence length="305" mass="32225">MKAAPPVRRPCGVTARHPVRLPLFRVSLHDSKNVSRRSAREPPPHHAGEGCSRSGSGPGQPRRRRSLREEPRESSKPSARSTGQGTWQRGGGGGLGPTCTPAVRPPGSRVPGLKAGGPSRASRPGLAHPPALVGWSHGSLAGPGSSSPRPPCRPRTAGLSGVVQAQGGTSIRFSPPRVVPGGRGFRLGRGLTFPPCRSRRVRSRGGARAPLLLPGPSLARWSGPPGRRSPHPRPVLSPGCPGGRGPLRQPGMRQGEGWALCLGVLRSGRQPRAFGLAPWVARAAPPLMILPQVHLRKPCYDFYFL</sequence>
<feature type="compositionally biased region" description="Low complexity" evidence="1">
    <location>
        <begin position="76"/>
        <end position="87"/>
    </location>
</feature>